<accession>A0A5B8RML2</accession>
<feature type="transmembrane region" description="Helical" evidence="1">
    <location>
        <begin position="150"/>
        <end position="168"/>
    </location>
</feature>
<evidence type="ECO:0000256" key="1">
    <source>
        <dbReference type="SAM" id="Phobius"/>
    </source>
</evidence>
<keyword evidence="1" id="KW-0812">Transmembrane</keyword>
<sequence>MNRSDKITLDQIKKLVPINADLINFAADVKVSAATDNPFLMAVVSQDMLESTTELPYKSIQKQVSLTVRNDNNVYQPYVLVLKSDFPQEAIVTINLQETPLVTASGCGRQTTIYPPALNGNGNGNGVVAPAYVSAVGGAPTDDTQWYKDWRYWAVIALIAAVLIYLYMRSKKGSGEEQPLVVEMSRYSNA</sequence>
<evidence type="ECO:0000313" key="2">
    <source>
        <dbReference type="EMBL" id="QEA08277.1"/>
    </source>
</evidence>
<proteinExistence type="predicted"/>
<organism evidence="2">
    <name type="scientific">Iridovirus Liz-CrIV</name>
    <dbReference type="NCBI Taxonomy" id="2594309"/>
    <lineage>
        <taxon>Viruses</taxon>
        <taxon>Varidnaviria</taxon>
        <taxon>Bamfordvirae</taxon>
        <taxon>Nucleocytoviricota</taxon>
        <taxon>Megaviricetes</taxon>
        <taxon>Pimascovirales</taxon>
        <taxon>Pimascovirales incertae sedis</taxon>
        <taxon>Iridoviridae</taxon>
    </lineage>
</organism>
<keyword evidence="1" id="KW-1133">Transmembrane helix</keyword>
<protein>
    <submittedName>
        <fullName evidence="2">Uncharacterized protein</fullName>
    </submittedName>
</protein>
<keyword evidence="1" id="KW-0472">Membrane</keyword>
<reference evidence="2" key="1">
    <citation type="journal article" date="2019" name="Viruses">
        <title>Detection and Characterization of Invertebrate Iridoviruses Found in Reptiles and Prey Insects in Europe over the Past Two Decades.</title>
        <authorList>
            <person name="Papp T."/>
            <person name="Marschang R.E."/>
        </authorList>
    </citation>
    <scope>NUCLEOTIDE SEQUENCE</scope>
    <source>
        <strain evidence="2">Liz-CrIV</strain>
    </source>
</reference>
<name>A0A5B8RML2_9VIRU</name>
<dbReference type="EMBL" id="MN081869">
    <property type="protein sequence ID" value="QEA08277.1"/>
    <property type="molecule type" value="Genomic_DNA"/>
</dbReference>